<protein>
    <submittedName>
        <fullName evidence="12">RING-box protein 1</fullName>
    </submittedName>
</protein>
<keyword evidence="6" id="KW-0479">Metal-binding</keyword>
<dbReference type="InterPro" id="IPR024766">
    <property type="entry name" value="Znf_RING_H2"/>
</dbReference>
<dbReference type="InterPro" id="IPR013083">
    <property type="entry name" value="Znf_RING/FYVE/PHD"/>
</dbReference>
<dbReference type="Proteomes" id="UP000078046">
    <property type="component" value="Unassembled WGS sequence"/>
</dbReference>
<dbReference type="InterPro" id="IPR051031">
    <property type="entry name" value="RING-box_E3_Ubiquitin_Ligase"/>
</dbReference>
<dbReference type="GO" id="GO:0031463">
    <property type="term" value="C:Cul3-RING ubiquitin ligase complex"/>
    <property type="evidence" value="ECO:0007669"/>
    <property type="project" value="UniProtKB-ARBA"/>
</dbReference>
<dbReference type="AlphaFoldDB" id="A0A177B073"/>
<keyword evidence="13" id="KW-1185">Reference proteome</keyword>
<name>A0A177B073_9BILA</name>
<evidence type="ECO:0000256" key="2">
    <source>
        <dbReference type="ARBA" id="ARBA00004496"/>
    </source>
</evidence>
<evidence type="ECO:0000256" key="8">
    <source>
        <dbReference type="ARBA" id="ARBA00022786"/>
    </source>
</evidence>
<dbReference type="OrthoDB" id="8962942at2759"/>
<comment type="similarity">
    <text evidence="4">Belongs to the RING-box family.</text>
</comment>
<sequence>MSETTQKPKKRFEIKKWNSVALWSWDIVVDNCAICRNNIMDLCIECQANLNSKDIKQEECNVTWGVCNHAFHYHCISRWLKTRQVAGWSKLNQFEYFFRKVMTITNNPEDAHLITRTGNTKDLEEIHDSFRKSSKRDNEPSGKLEKRENKILVQRSSNLRKMNKILNSTDNKTNDDTVVENVILPRKCIKIDIENKGLLKNNTIQSRRNSLFIVSKNDQKRNSLCTITHRPSQPSRKNFKTLAAKRVQFNENVEFKEEESCVYMPSPKNKPKMNVKSKNIFKRRFLKFKISKMEKVRDSINETSNNADFEINEFDKIVFGNSIESNENWSLCGDEIHTPNRICKLSNAADTIRSSSLQTNDLEQMILHDDQSMTNLSVYQSEEISFNDNPRVDKYVESTDGWEDRNICSNCRQRQDFSNQFCMCFSRGCLEFSLSGKFSPKRSSDMQNFNSTIFKTEMSQSSYDIFNIVNNSQRDSLPISNKTKYQIVNFSQLLKQNRKIYIGKTINRLSGNIFNSRMSNLNNKQEYSSNSNLPTNYRMSALLNNNNLQFMCLDENPRKKLILPSLPSKYVACTTMKPKQKIQFATLRNF</sequence>
<keyword evidence="9" id="KW-0862">Zinc</keyword>
<dbReference type="Gene3D" id="3.30.40.10">
    <property type="entry name" value="Zinc/RING finger domain, C3HC4 (zinc finger)"/>
    <property type="match status" value="1"/>
</dbReference>
<dbReference type="FunFam" id="3.30.40.10:FF:000273">
    <property type="entry name" value="E3 ubiquitin-protein ligase RBX1"/>
    <property type="match status" value="1"/>
</dbReference>
<dbReference type="CDD" id="cd16485">
    <property type="entry name" value="mRING-H2-C3H2C2D_RBX1"/>
    <property type="match status" value="1"/>
</dbReference>
<dbReference type="GO" id="GO:0005737">
    <property type="term" value="C:cytoplasm"/>
    <property type="evidence" value="ECO:0007669"/>
    <property type="project" value="UniProtKB-SubCell"/>
</dbReference>
<evidence type="ECO:0000256" key="4">
    <source>
        <dbReference type="ARBA" id="ARBA00009273"/>
    </source>
</evidence>
<evidence type="ECO:0000256" key="3">
    <source>
        <dbReference type="ARBA" id="ARBA00004906"/>
    </source>
</evidence>
<keyword evidence="5" id="KW-0963">Cytoplasm</keyword>
<keyword evidence="8" id="KW-0833">Ubl conjugation pathway</keyword>
<evidence type="ECO:0000256" key="1">
    <source>
        <dbReference type="ARBA" id="ARBA00004123"/>
    </source>
</evidence>
<dbReference type="PANTHER" id="PTHR11210">
    <property type="entry name" value="RING BOX"/>
    <property type="match status" value="1"/>
</dbReference>
<dbReference type="EMBL" id="LWCA01000606">
    <property type="protein sequence ID" value="OAF67655.1"/>
    <property type="molecule type" value="Genomic_DNA"/>
</dbReference>
<evidence type="ECO:0000256" key="6">
    <source>
        <dbReference type="ARBA" id="ARBA00022723"/>
    </source>
</evidence>
<proteinExistence type="inferred from homology"/>
<dbReference type="GO" id="GO:0008270">
    <property type="term" value="F:zinc ion binding"/>
    <property type="evidence" value="ECO:0007669"/>
    <property type="project" value="UniProtKB-KW"/>
</dbReference>
<comment type="caution">
    <text evidence="12">The sequence shown here is derived from an EMBL/GenBank/DDBJ whole genome shotgun (WGS) entry which is preliminary data.</text>
</comment>
<evidence type="ECO:0000256" key="5">
    <source>
        <dbReference type="ARBA" id="ARBA00022490"/>
    </source>
</evidence>
<reference evidence="12 13" key="1">
    <citation type="submission" date="2016-04" db="EMBL/GenBank/DDBJ databases">
        <title>The genome of Intoshia linei affirms orthonectids as highly simplified spiralians.</title>
        <authorList>
            <person name="Mikhailov K.V."/>
            <person name="Slusarev G.S."/>
            <person name="Nikitin M.A."/>
            <person name="Logacheva M.D."/>
            <person name="Penin A."/>
            <person name="Aleoshin V."/>
            <person name="Panchin Y.V."/>
        </authorList>
    </citation>
    <scope>NUCLEOTIDE SEQUENCE [LARGE SCALE GENOMIC DNA]</scope>
    <source>
        <strain evidence="12">Intl2013</strain>
        <tissue evidence="12">Whole animal</tissue>
    </source>
</reference>
<evidence type="ECO:0000256" key="10">
    <source>
        <dbReference type="ARBA" id="ARBA00023242"/>
    </source>
</evidence>
<keyword evidence="7" id="KW-0863">Zinc-finger</keyword>
<evidence type="ECO:0000313" key="12">
    <source>
        <dbReference type="EMBL" id="OAF67655.1"/>
    </source>
</evidence>
<dbReference type="Pfam" id="PF12678">
    <property type="entry name" value="zf-rbx1"/>
    <property type="match status" value="1"/>
</dbReference>
<keyword evidence="10" id="KW-0539">Nucleus</keyword>
<comment type="pathway">
    <text evidence="3">Protein modification; protein ubiquitination.</text>
</comment>
<evidence type="ECO:0000256" key="7">
    <source>
        <dbReference type="ARBA" id="ARBA00022771"/>
    </source>
</evidence>
<dbReference type="SUPFAM" id="SSF57850">
    <property type="entry name" value="RING/U-box"/>
    <property type="match status" value="1"/>
</dbReference>
<comment type="subcellular location">
    <subcellularLocation>
        <location evidence="2">Cytoplasm</location>
    </subcellularLocation>
    <subcellularLocation>
        <location evidence="1">Nucleus</location>
    </subcellularLocation>
</comment>
<evidence type="ECO:0000259" key="11">
    <source>
        <dbReference type="Pfam" id="PF12678"/>
    </source>
</evidence>
<gene>
    <name evidence="12" type="ORF">A3Q56_04576</name>
</gene>
<evidence type="ECO:0000313" key="13">
    <source>
        <dbReference type="Proteomes" id="UP000078046"/>
    </source>
</evidence>
<evidence type="ECO:0000256" key="9">
    <source>
        <dbReference type="ARBA" id="ARBA00022833"/>
    </source>
</evidence>
<accession>A0A177B073</accession>
<organism evidence="12 13">
    <name type="scientific">Intoshia linei</name>
    <dbReference type="NCBI Taxonomy" id="1819745"/>
    <lineage>
        <taxon>Eukaryota</taxon>
        <taxon>Metazoa</taxon>
        <taxon>Spiralia</taxon>
        <taxon>Lophotrochozoa</taxon>
        <taxon>Mesozoa</taxon>
        <taxon>Orthonectida</taxon>
        <taxon>Rhopaluridae</taxon>
        <taxon>Intoshia</taxon>
    </lineage>
</organism>
<dbReference type="GO" id="GO:0005634">
    <property type="term" value="C:nucleus"/>
    <property type="evidence" value="ECO:0007669"/>
    <property type="project" value="UniProtKB-SubCell"/>
</dbReference>
<feature type="domain" description="Zinc finger RING-H2-type" evidence="11">
    <location>
        <begin position="30"/>
        <end position="84"/>
    </location>
</feature>